<evidence type="ECO:0000256" key="13">
    <source>
        <dbReference type="ARBA" id="ARBA00023170"/>
    </source>
</evidence>
<evidence type="ECO:0000259" key="20">
    <source>
        <dbReference type="PROSITE" id="PS50011"/>
    </source>
</evidence>
<dbReference type="InterPro" id="IPR008271">
    <property type="entry name" value="Ser/Thr_kinase_AS"/>
</dbReference>
<keyword evidence="24" id="KW-1185">Reference proteome</keyword>
<evidence type="ECO:0000256" key="6">
    <source>
        <dbReference type="ARBA" id="ARBA00022729"/>
    </source>
</evidence>
<keyword evidence="9 17" id="KW-0067">ATP-binding</keyword>
<dbReference type="Gene3D" id="3.50.4.10">
    <property type="entry name" value="Hepatocyte Growth Factor"/>
    <property type="match status" value="1"/>
</dbReference>
<evidence type="ECO:0000256" key="8">
    <source>
        <dbReference type="ARBA" id="ARBA00022777"/>
    </source>
</evidence>
<keyword evidence="11 18" id="KW-0472">Membrane</keyword>
<evidence type="ECO:0000256" key="1">
    <source>
        <dbReference type="ARBA" id="ARBA00004479"/>
    </source>
</evidence>
<organism evidence="23 24">
    <name type="scientific">Heracleum sosnowskyi</name>
    <dbReference type="NCBI Taxonomy" id="360622"/>
    <lineage>
        <taxon>Eukaryota</taxon>
        <taxon>Viridiplantae</taxon>
        <taxon>Streptophyta</taxon>
        <taxon>Embryophyta</taxon>
        <taxon>Tracheophyta</taxon>
        <taxon>Spermatophyta</taxon>
        <taxon>Magnoliopsida</taxon>
        <taxon>eudicotyledons</taxon>
        <taxon>Gunneridae</taxon>
        <taxon>Pentapetalae</taxon>
        <taxon>asterids</taxon>
        <taxon>campanulids</taxon>
        <taxon>Apiales</taxon>
        <taxon>Apiaceae</taxon>
        <taxon>Apioideae</taxon>
        <taxon>apioid superclade</taxon>
        <taxon>Tordylieae</taxon>
        <taxon>Tordyliinae</taxon>
        <taxon>Heracleum</taxon>
    </lineage>
</organism>
<dbReference type="PROSITE" id="PS50927">
    <property type="entry name" value="BULB_LECTIN"/>
    <property type="match status" value="1"/>
</dbReference>
<dbReference type="PROSITE" id="PS50948">
    <property type="entry name" value="PAN"/>
    <property type="match status" value="1"/>
</dbReference>
<keyword evidence="2 17" id="KW-0723">Serine/threonine-protein kinase</keyword>
<dbReference type="PROSITE" id="PS50011">
    <property type="entry name" value="PROTEIN_KINASE_DOM"/>
    <property type="match status" value="1"/>
</dbReference>
<evidence type="ECO:0000256" key="2">
    <source>
        <dbReference type="ARBA" id="ARBA00022527"/>
    </source>
</evidence>
<keyword evidence="5 18" id="KW-0812">Transmembrane</keyword>
<sequence>MDVSTILLLLCSTLLSTLINSIAVDTIRPHQTIRDGETITSARGEFQLGFFSPGLSTNRYLGIWYKKISYGTVVWVANRDAPILNASGQVRVDNRGITLQTDDGIIWSTNTSISSENLVAQLLDSGNLVVRDEDHMINNAENIIWQSFDYPGDHLLPGMKIGVNLVTGLNIYYTSWKSVDDPSMGIFSDSIDPNGFPQFFRSKSSAKWARTGPWNGRQFSGFPKSNPNGMFTEKFVFNDKEIYYKFDSINRTSADIRFTLTPNGDIKHLVWNYQNQIWMVFYTQMVSNCDLYALCGAYGICNINSSPRCGCLTGFVPKFPEKWKAVDWSSGCIRKTKLDCAIKVGFMKYSRVKLPDTRNSWYDLKINLEECKRLCLKNCNCTAYANADIRSGGSGCILWFNDLSDMVGYTDDGQDIYVKMPESEFVDIRRSRATRHLQIILIVLVLVVVVVVVVVLALIRLLVLSKRKPKGEGNLKFSLEGVALNEIQSEDWELPVVDFKRIVKATDNFSQDNKLGEGGFGPVYKGMLNDGQEIAVKRLSNNSEQGLDEFINEVSCIAKLQHRNLVTLLGCCTEKGERILIYEYLANKSLDQFIFDDDIRNSIDWLERYKIIIGIARGLLYLHQDSKLRIIHRDLKASNILLDHEMNPKISDFGMARCFKGSQTEANTSRIVGTYGYMSPEYAIDGQFSVKSDVYSFGVLLIEIVSGKKNRLFSHPDHNLNLLGHAWKSYNEDKLLGVIDEVILESTNQKEVFRFTQIGLLCVQEDPIDRPVMSQVVLMLSSNMKLAHPKKPGFFTERRFQDTDPLLSNTKSSSVNDLTLSSVLPRQ</sequence>
<feature type="domain" description="Apple" evidence="22">
    <location>
        <begin position="340"/>
        <end position="421"/>
    </location>
</feature>
<keyword evidence="7 17" id="KW-0547">Nucleotide-binding</keyword>
<keyword evidence="6 19" id="KW-0732">Signal</keyword>
<feature type="signal peptide" evidence="19">
    <location>
        <begin position="1"/>
        <end position="23"/>
    </location>
</feature>
<dbReference type="GO" id="GO:0004674">
    <property type="term" value="F:protein serine/threonine kinase activity"/>
    <property type="evidence" value="ECO:0007669"/>
    <property type="project" value="UniProtKB-KW"/>
</dbReference>
<dbReference type="Proteomes" id="UP001237642">
    <property type="component" value="Unassembled WGS sequence"/>
</dbReference>
<feature type="domain" description="Bulb-type lectin" evidence="21">
    <location>
        <begin position="24"/>
        <end position="143"/>
    </location>
</feature>
<dbReference type="SMART" id="SM00473">
    <property type="entry name" value="PAN_AP"/>
    <property type="match status" value="1"/>
</dbReference>
<dbReference type="GO" id="GO:0016020">
    <property type="term" value="C:membrane"/>
    <property type="evidence" value="ECO:0007669"/>
    <property type="project" value="UniProtKB-SubCell"/>
</dbReference>
<dbReference type="Gene3D" id="2.90.10.10">
    <property type="entry name" value="Bulb-type lectin domain"/>
    <property type="match status" value="1"/>
</dbReference>
<dbReference type="SUPFAM" id="SSF51110">
    <property type="entry name" value="alpha-D-mannose-specific plant lectins"/>
    <property type="match status" value="1"/>
</dbReference>
<evidence type="ECO:0000256" key="17">
    <source>
        <dbReference type="PIRNR" id="PIRNR000641"/>
    </source>
</evidence>
<dbReference type="PANTHER" id="PTHR32444:SF235">
    <property type="entry name" value="OS01G0783900 PROTEIN"/>
    <property type="match status" value="1"/>
</dbReference>
<keyword evidence="14" id="KW-0325">Glycoprotein</keyword>
<dbReference type="Pfam" id="PF08276">
    <property type="entry name" value="PAN_2"/>
    <property type="match status" value="1"/>
</dbReference>
<dbReference type="Pfam" id="PF01453">
    <property type="entry name" value="B_lectin"/>
    <property type="match status" value="1"/>
</dbReference>
<dbReference type="Pfam" id="PF11883">
    <property type="entry name" value="DUF3403"/>
    <property type="match status" value="1"/>
</dbReference>
<dbReference type="SMART" id="SM00108">
    <property type="entry name" value="B_lectin"/>
    <property type="match status" value="1"/>
</dbReference>
<feature type="chain" id="PRO_5042083824" description="Receptor-like serine/threonine-protein kinase" evidence="19">
    <location>
        <begin position="24"/>
        <end position="827"/>
    </location>
</feature>
<evidence type="ECO:0000259" key="22">
    <source>
        <dbReference type="PROSITE" id="PS50948"/>
    </source>
</evidence>
<keyword evidence="4 17" id="KW-0808">Transferase</keyword>
<keyword evidence="8 17" id="KW-0418">Kinase</keyword>
<dbReference type="Pfam" id="PF00954">
    <property type="entry name" value="S_locus_glycop"/>
    <property type="match status" value="1"/>
</dbReference>
<dbReference type="CDD" id="cd01098">
    <property type="entry name" value="PAN_AP_plant"/>
    <property type="match status" value="1"/>
</dbReference>
<dbReference type="InterPro" id="IPR003609">
    <property type="entry name" value="Pan_app"/>
</dbReference>
<dbReference type="AlphaFoldDB" id="A0AAD8ISU8"/>
<evidence type="ECO:0000256" key="12">
    <source>
        <dbReference type="ARBA" id="ARBA00023157"/>
    </source>
</evidence>
<dbReference type="InterPro" id="IPR001480">
    <property type="entry name" value="Bulb-type_lectin_dom"/>
</dbReference>
<dbReference type="InterPro" id="IPR021820">
    <property type="entry name" value="S-locus_recpt_kinase_C"/>
</dbReference>
<dbReference type="SMART" id="SM00220">
    <property type="entry name" value="S_TKc"/>
    <property type="match status" value="1"/>
</dbReference>
<dbReference type="GO" id="GO:0048544">
    <property type="term" value="P:recognition of pollen"/>
    <property type="evidence" value="ECO:0007669"/>
    <property type="project" value="InterPro"/>
</dbReference>
<comment type="catalytic activity">
    <reaction evidence="16 17">
        <text>L-seryl-[protein] + ATP = O-phospho-L-seryl-[protein] + ADP + H(+)</text>
        <dbReference type="Rhea" id="RHEA:17989"/>
        <dbReference type="Rhea" id="RHEA-COMP:9863"/>
        <dbReference type="Rhea" id="RHEA-COMP:11604"/>
        <dbReference type="ChEBI" id="CHEBI:15378"/>
        <dbReference type="ChEBI" id="CHEBI:29999"/>
        <dbReference type="ChEBI" id="CHEBI:30616"/>
        <dbReference type="ChEBI" id="CHEBI:83421"/>
        <dbReference type="ChEBI" id="CHEBI:456216"/>
        <dbReference type="EC" id="2.7.11.1"/>
    </reaction>
</comment>
<evidence type="ECO:0000256" key="9">
    <source>
        <dbReference type="ARBA" id="ARBA00022840"/>
    </source>
</evidence>
<dbReference type="InterPro" id="IPR000858">
    <property type="entry name" value="S_locus_glycoprot_dom"/>
</dbReference>
<comment type="subcellular location">
    <subcellularLocation>
        <location evidence="1">Membrane</location>
        <topology evidence="1">Single-pass type I membrane protein</topology>
    </subcellularLocation>
</comment>
<dbReference type="CDD" id="cd14066">
    <property type="entry name" value="STKc_IRAK"/>
    <property type="match status" value="1"/>
</dbReference>
<dbReference type="FunFam" id="2.90.10.10:FF:000004">
    <property type="entry name" value="G-type lectin S-receptor-like serine/threonine-protein kinase"/>
    <property type="match status" value="1"/>
</dbReference>
<evidence type="ECO:0000256" key="4">
    <source>
        <dbReference type="ARBA" id="ARBA00022679"/>
    </source>
</evidence>
<reference evidence="23" key="1">
    <citation type="submission" date="2023-02" db="EMBL/GenBank/DDBJ databases">
        <title>Genome of toxic invasive species Heracleum sosnowskyi carries increased number of genes despite the absence of recent whole-genome duplications.</title>
        <authorList>
            <person name="Schelkunov M."/>
            <person name="Shtratnikova V."/>
            <person name="Makarenko M."/>
            <person name="Klepikova A."/>
            <person name="Omelchenko D."/>
            <person name="Novikova G."/>
            <person name="Obukhova E."/>
            <person name="Bogdanov V."/>
            <person name="Penin A."/>
            <person name="Logacheva M."/>
        </authorList>
    </citation>
    <scope>NUCLEOTIDE SEQUENCE</scope>
    <source>
        <strain evidence="23">Hsosn_3</strain>
        <tissue evidence="23">Leaf</tissue>
    </source>
</reference>
<feature type="domain" description="Protein kinase" evidence="20">
    <location>
        <begin position="509"/>
        <end position="791"/>
    </location>
</feature>
<accession>A0AAD8ISU8</accession>
<dbReference type="SUPFAM" id="SSF56112">
    <property type="entry name" value="Protein kinase-like (PK-like)"/>
    <property type="match status" value="1"/>
</dbReference>
<evidence type="ECO:0000256" key="5">
    <source>
        <dbReference type="ARBA" id="ARBA00022692"/>
    </source>
</evidence>
<gene>
    <name evidence="23" type="ORF">POM88_018596</name>
</gene>
<evidence type="ECO:0000256" key="11">
    <source>
        <dbReference type="ARBA" id="ARBA00023136"/>
    </source>
</evidence>
<evidence type="ECO:0000256" key="16">
    <source>
        <dbReference type="ARBA" id="ARBA00048679"/>
    </source>
</evidence>
<dbReference type="CDD" id="cd00028">
    <property type="entry name" value="B_lectin"/>
    <property type="match status" value="1"/>
</dbReference>
<dbReference type="InterPro" id="IPR036426">
    <property type="entry name" value="Bulb-type_lectin_dom_sf"/>
</dbReference>
<dbReference type="FunFam" id="1.10.510.10:FF:000060">
    <property type="entry name" value="G-type lectin S-receptor-like serine/threonine-protein kinase"/>
    <property type="match status" value="1"/>
</dbReference>
<proteinExistence type="inferred from homology"/>
<dbReference type="PANTHER" id="PTHR32444">
    <property type="entry name" value="BULB-TYPE LECTIN DOMAIN-CONTAINING PROTEIN"/>
    <property type="match status" value="1"/>
</dbReference>
<dbReference type="GO" id="GO:0005524">
    <property type="term" value="F:ATP binding"/>
    <property type="evidence" value="ECO:0007669"/>
    <property type="project" value="UniProtKB-KW"/>
</dbReference>
<comment type="caution">
    <text evidence="23">The sequence shown here is derived from an EMBL/GenBank/DDBJ whole genome shotgun (WGS) entry which is preliminary data.</text>
</comment>
<protein>
    <recommendedName>
        <fullName evidence="17">Receptor-like serine/threonine-protein kinase</fullName>
        <ecNumber evidence="17">2.7.11.1</ecNumber>
    </recommendedName>
</protein>
<evidence type="ECO:0000256" key="10">
    <source>
        <dbReference type="ARBA" id="ARBA00022989"/>
    </source>
</evidence>
<evidence type="ECO:0000313" key="23">
    <source>
        <dbReference type="EMBL" id="KAK1390418.1"/>
    </source>
</evidence>
<dbReference type="InterPro" id="IPR001245">
    <property type="entry name" value="Ser-Thr/Tyr_kinase_cat_dom"/>
</dbReference>
<comment type="catalytic activity">
    <reaction evidence="15 17">
        <text>L-threonyl-[protein] + ATP = O-phospho-L-threonyl-[protein] + ADP + H(+)</text>
        <dbReference type="Rhea" id="RHEA:46608"/>
        <dbReference type="Rhea" id="RHEA-COMP:11060"/>
        <dbReference type="Rhea" id="RHEA-COMP:11605"/>
        <dbReference type="ChEBI" id="CHEBI:15378"/>
        <dbReference type="ChEBI" id="CHEBI:30013"/>
        <dbReference type="ChEBI" id="CHEBI:30616"/>
        <dbReference type="ChEBI" id="CHEBI:61977"/>
        <dbReference type="ChEBI" id="CHEBI:456216"/>
        <dbReference type="EC" id="2.7.11.1"/>
    </reaction>
</comment>
<dbReference type="PIRSF" id="PIRSF000641">
    <property type="entry name" value="SRK"/>
    <property type="match status" value="1"/>
</dbReference>
<name>A0AAD8ISU8_9APIA</name>
<dbReference type="FunFam" id="3.50.4.10:FF:000002">
    <property type="entry name" value="G-type lectin S-receptor-like serine/threonine-protein kinase"/>
    <property type="match status" value="1"/>
</dbReference>
<dbReference type="InterPro" id="IPR024171">
    <property type="entry name" value="SRK-like_kinase"/>
</dbReference>
<dbReference type="Gene3D" id="3.30.200.20">
    <property type="entry name" value="Phosphorylase Kinase, domain 1"/>
    <property type="match status" value="1"/>
</dbReference>
<evidence type="ECO:0000256" key="18">
    <source>
        <dbReference type="SAM" id="Phobius"/>
    </source>
</evidence>
<evidence type="ECO:0000313" key="24">
    <source>
        <dbReference type="Proteomes" id="UP001237642"/>
    </source>
</evidence>
<dbReference type="Pfam" id="PF07714">
    <property type="entry name" value="PK_Tyr_Ser-Thr"/>
    <property type="match status" value="1"/>
</dbReference>
<feature type="transmembrane region" description="Helical" evidence="18">
    <location>
        <begin position="439"/>
        <end position="463"/>
    </location>
</feature>
<keyword evidence="10 18" id="KW-1133">Transmembrane helix</keyword>
<dbReference type="FunFam" id="3.30.200.20:FF:000195">
    <property type="entry name" value="G-type lectin S-receptor-like serine/threonine-protein kinase"/>
    <property type="match status" value="1"/>
</dbReference>
<evidence type="ECO:0000256" key="14">
    <source>
        <dbReference type="ARBA" id="ARBA00023180"/>
    </source>
</evidence>
<evidence type="ECO:0000256" key="3">
    <source>
        <dbReference type="ARBA" id="ARBA00022553"/>
    </source>
</evidence>
<keyword evidence="12" id="KW-1015">Disulfide bond</keyword>
<dbReference type="PROSITE" id="PS00108">
    <property type="entry name" value="PROTEIN_KINASE_ST"/>
    <property type="match status" value="1"/>
</dbReference>
<dbReference type="InterPro" id="IPR000719">
    <property type="entry name" value="Prot_kinase_dom"/>
</dbReference>
<dbReference type="InterPro" id="IPR011009">
    <property type="entry name" value="Kinase-like_dom_sf"/>
</dbReference>
<evidence type="ECO:0000256" key="7">
    <source>
        <dbReference type="ARBA" id="ARBA00022741"/>
    </source>
</evidence>
<dbReference type="Gene3D" id="1.10.510.10">
    <property type="entry name" value="Transferase(Phosphotransferase) domain 1"/>
    <property type="match status" value="1"/>
</dbReference>
<dbReference type="EC" id="2.7.11.1" evidence="17"/>
<reference evidence="23" key="2">
    <citation type="submission" date="2023-05" db="EMBL/GenBank/DDBJ databases">
        <authorList>
            <person name="Schelkunov M.I."/>
        </authorList>
    </citation>
    <scope>NUCLEOTIDE SEQUENCE</scope>
    <source>
        <strain evidence="23">Hsosn_3</strain>
        <tissue evidence="23">Leaf</tissue>
    </source>
</reference>
<keyword evidence="3" id="KW-0597">Phosphoprotein</keyword>
<dbReference type="EMBL" id="JAUIZM010000004">
    <property type="protein sequence ID" value="KAK1390418.1"/>
    <property type="molecule type" value="Genomic_DNA"/>
</dbReference>
<evidence type="ECO:0000256" key="19">
    <source>
        <dbReference type="SAM" id="SignalP"/>
    </source>
</evidence>
<keyword evidence="13 23" id="KW-0675">Receptor</keyword>
<comment type="similarity">
    <text evidence="17">Belongs to the protein kinase superfamily. Ser/Thr protein kinase family.</text>
</comment>
<evidence type="ECO:0000256" key="15">
    <source>
        <dbReference type="ARBA" id="ARBA00047899"/>
    </source>
</evidence>
<evidence type="ECO:0000259" key="21">
    <source>
        <dbReference type="PROSITE" id="PS50927"/>
    </source>
</evidence>